<evidence type="ECO:0000256" key="4">
    <source>
        <dbReference type="ARBA" id="ARBA00009461"/>
    </source>
</evidence>
<evidence type="ECO:0000256" key="3">
    <source>
        <dbReference type="ARBA" id="ARBA00004496"/>
    </source>
</evidence>
<protein>
    <recommendedName>
        <fullName evidence="5">Restriction of telomere capping protein 4</fullName>
    </recommendedName>
</protein>
<feature type="compositionally biased region" description="Basic and acidic residues" evidence="8">
    <location>
        <begin position="160"/>
        <end position="169"/>
    </location>
</feature>
<dbReference type="InterPro" id="IPR039024">
    <property type="entry name" value="RTC4"/>
</dbReference>
<feature type="compositionally biased region" description="Polar residues" evidence="8">
    <location>
        <begin position="312"/>
        <end position="325"/>
    </location>
</feature>
<gene>
    <name evidence="11" type="ORF">E4U56_000230</name>
    <name evidence="10" type="ORF">E4U57_000983</name>
</gene>
<keyword evidence="7" id="KW-0539">Nucleus</keyword>
<keyword evidence="6" id="KW-0963">Cytoplasm</keyword>
<comment type="similarity">
    <text evidence="4">Belongs to the RTC4 family.</text>
</comment>
<feature type="compositionally biased region" description="Polar residues" evidence="8">
    <location>
        <begin position="28"/>
        <end position="37"/>
    </location>
</feature>
<reference evidence="11 12" key="1">
    <citation type="journal article" date="2020" name="bioRxiv">
        <title>Whole genome comparisons of ergot fungi reveals the divergence and evolution of species within the genus Claviceps are the result of varying mechanisms driving genome evolution and host range expansion.</title>
        <authorList>
            <person name="Wyka S.A."/>
            <person name="Mondo S.J."/>
            <person name="Liu M."/>
            <person name="Dettman J."/>
            <person name="Nalam V."/>
            <person name="Broders K.D."/>
        </authorList>
    </citation>
    <scope>NUCLEOTIDE SEQUENCE</scope>
    <source>
        <strain evidence="11">CCC 1102</strain>
        <strain evidence="10 12">LM583</strain>
    </source>
</reference>
<keyword evidence="12" id="KW-1185">Reference proteome</keyword>
<dbReference type="PANTHER" id="PTHR41391:SF1">
    <property type="entry name" value="RESTRICTION OF TELOMERE CAPPING PROTEIN 4"/>
    <property type="match status" value="1"/>
</dbReference>
<organism evidence="11 13">
    <name type="scientific">Claviceps arundinis</name>
    <dbReference type="NCBI Taxonomy" id="1623583"/>
    <lineage>
        <taxon>Eukaryota</taxon>
        <taxon>Fungi</taxon>
        <taxon>Dikarya</taxon>
        <taxon>Ascomycota</taxon>
        <taxon>Pezizomycotina</taxon>
        <taxon>Sordariomycetes</taxon>
        <taxon>Hypocreomycetidae</taxon>
        <taxon>Hypocreales</taxon>
        <taxon>Clavicipitaceae</taxon>
        <taxon>Claviceps</taxon>
    </lineage>
</organism>
<dbReference type="EMBL" id="SRPS01000101">
    <property type="protein sequence ID" value="KAG5968768.1"/>
    <property type="molecule type" value="Genomic_DNA"/>
</dbReference>
<dbReference type="Proteomes" id="UP000742024">
    <property type="component" value="Unassembled WGS sequence"/>
</dbReference>
<feature type="compositionally biased region" description="Basic residues" evidence="8">
    <location>
        <begin position="193"/>
        <end position="206"/>
    </location>
</feature>
<evidence type="ECO:0000256" key="6">
    <source>
        <dbReference type="ARBA" id="ARBA00022490"/>
    </source>
</evidence>
<evidence type="ECO:0000259" key="9">
    <source>
        <dbReference type="SMART" id="SM01312"/>
    </source>
</evidence>
<feature type="region of interest" description="Disordered" evidence="8">
    <location>
        <begin position="1"/>
        <end position="243"/>
    </location>
</feature>
<dbReference type="InterPro" id="IPR028094">
    <property type="entry name" value="RTC4_C"/>
</dbReference>
<sequence>MPLLDNRLSKGSVRVGLSKRQRAPHLLSNFQESSSVEPKSKKLKLPTAIDDPPVSSDEEDNQLGTRTSVSSAGTPQRKAHTIRNFSKAEFKKRSRAIGLSRSNAEDSSSGDELATRGDIQTTAFRKAQIGEASQCKTSRKRENSPDGSGKSMIALGSKGQRTDEGISAKRREKAAPTPPPSSGEHFTNAHGFVKTKKSKITYKKRGQSSQEKDVEIGTYKGKKSRSKIQIPEDFAQSSPEKPKTKKLLILPEAIFSSPRPVAPKKLLVVPALDDIDDKLSTKAESSKSSHKSSYRKERRKPEQRLELDRALSPSSAVLKSTAPSTRSERQKLPTEDHCRSSSVELSDMEDFVSEELGSRDRNQVVEVAKPEAVCPWCGEEVDAKLLQDFSKGQRLNVRQQTRFCHQHKKKSAEEAWQQKNYPQVEWDSIETRFARHRAPLLAIINGRPSHFRTIHKGNIETGRARSMKKEGNMNPGYYGPRGFNIMCDYLVQEYGSLLKKKAVDDIVIAGRGSASFIQNVLVAELAVQMIMEDMHVPEDEAIVILEDSKMLGELVHEDG</sequence>
<dbReference type="GO" id="GO:0005737">
    <property type="term" value="C:cytoplasm"/>
    <property type="evidence" value="ECO:0007669"/>
    <property type="project" value="UniProtKB-SubCell"/>
</dbReference>
<comment type="caution">
    <text evidence="11">The sequence shown here is derived from an EMBL/GenBank/DDBJ whole genome shotgun (WGS) entry which is preliminary data.</text>
</comment>
<dbReference type="Pfam" id="PF14474">
    <property type="entry name" value="RTC4"/>
    <property type="match status" value="1"/>
</dbReference>
<comment type="function">
    <text evidence="1">May be involved in a process influencing telomere capping.</text>
</comment>
<feature type="compositionally biased region" description="Basic and acidic residues" evidence="8">
    <location>
        <begin position="299"/>
        <end position="309"/>
    </location>
</feature>
<feature type="domain" description="Restriction of telomere capping protein 4 C-terminal" evidence="9">
    <location>
        <begin position="443"/>
        <end position="558"/>
    </location>
</feature>
<dbReference type="SMART" id="SM01312">
    <property type="entry name" value="RTC4"/>
    <property type="match status" value="1"/>
</dbReference>
<accession>A0A9P7MT85</accession>
<evidence type="ECO:0000256" key="7">
    <source>
        <dbReference type="ARBA" id="ARBA00023242"/>
    </source>
</evidence>
<dbReference type="AlphaFoldDB" id="A0A9P7MT85"/>
<comment type="subcellular location">
    <subcellularLocation>
        <location evidence="3">Cytoplasm</location>
    </subcellularLocation>
    <subcellularLocation>
        <location evidence="2">Nucleus</location>
    </subcellularLocation>
</comment>
<name>A0A9P7MT85_9HYPO</name>
<evidence type="ECO:0000313" key="10">
    <source>
        <dbReference type="EMBL" id="KAG5959035.1"/>
    </source>
</evidence>
<proteinExistence type="inferred from homology"/>
<feature type="region of interest" description="Disordered" evidence="8">
    <location>
        <begin position="280"/>
        <end position="343"/>
    </location>
</feature>
<feature type="compositionally biased region" description="Polar residues" evidence="8">
    <location>
        <begin position="62"/>
        <end position="74"/>
    </location>
</feature>
<evidence type="ECO:0000313" key="13">
    <source>
        <dbReference type="Proteomes" id="UP000784919"/>
    </source>
</evidence>
<evidence type="ECO:0000313" key="11">
    <source>
        <dbReference type="EMBL" id="KAG5968768.1"/>
    </source>
</evidence>
<evidence type="ECO:0000313" key="12">
    <source>
        <dbReference type="Proteomes" id="UP000742024"/>
    </source>
</evidence>
<evidence type="ECO:0000256" key="1">
    <source>
        <dbReference type="ARBA" id="ARBA00002738"/>
    </source>
</evidence>
<feature type="compositionally biased region" description="Basic residues" evidence="8">
    <location>
        <begin position="288"/>
        <end position="298"/>
    </location>
</feature>
<dbReference type="EMBL" id="SRPR01000132">
    <property type="protein sequence ID" value="KAG5959035.1"/>
    <property type="molecule type" value="Genomic_DNA"/>
</dbReference>
<dbReference type="GO" id="GO:0005634">
    <property type="term" value="C:nucleus"/>
    <property type="evidence" value="ECO:0007669"/>
    <property type="project" value="UniProtKB-SubCell"/>
</dbReference>
<dbReference type="OrthoDB" id="128308at2759"/>
<dbReference type="Proteomes" id="UP000784919">
    <property type="component" value="Unassembled WGS sequence"/>
</dbReference>
<feature type="compositionally biased region" description="Basic and acidic residues" evidence="8">
    <location>
        <begin position="326"/>
        <end position="339"/>
    </location>
</feature>
<evidence type="ECO:0000256" key="2">
    <source>
        <dbReference type="ARBA" id="ARBA00004123"/>
    </source>
</evidence>
<evidence type="ECO:0000256" key="5">
    <source>
        <dbReference type="ARBA" id="ARBA00015162"/>
    </source>
</evidence>
<evidence type="ECO:0000256" key="8">
    <source>
        <dbReference type="SAM" id="MobiDB-lite"/>
    </source>
</evidence>
<dbReference type="PANTHER" id="PTHR41391">
    <property type="entry name" value="RESTRICTION OF TELOMERE CAPPING PROTEIN 4"/>
    <property type="match status" value="1"/>
</dbReference>